<evidence type="ECO:0000313" key="1">
    <source>
        <dbReference type="EMBL" id="SIT35953.1"/>
    </source>
</evidence>
<dbReference type="Proteomes" id="UP000187012">
    <property type="component" value="Unassembled WGS sequence"/>
</dbReference>
<dbReference type="STRING" id="1247936.BN2475_70005"/>
<name>A0A1N7RLH2_9BURK</name>
<organism evidence="1 2">
    <name type="scientific">Paraburkholderia ribeironis</name>
    <dbReference type="NCBI Taxonomy" id="1247936"/>
    <lineage>
        <taxon>Bacteria</taxon>
        <taxon>Pseudomonadati</taxon>
        <taxon>Pseudomonadota</taxon>
        <taxon>Betaproteobacteria</taxon>
        <taxon>Burkholderiales</taxon>
        <taxon>Burkholderiaceae</taxon>
        <taxon>Paraburkholderia</taxon>
    </lineage>
</organism>
<keyword evidence="2" id="KW-1185">Reference proteome</keyword>
<reference evidence="1 2" key="1">
    <citation type="submission" date="2016-12" db="EMBL/GenBank/DDBJ databases">
        <authorList>
            <person name="Song W.-J."/>
            <person name="Kurnit D.M."/>
        </authorList>
    </citation>
    <scope>NUCLEOTIDE SEQUENCE [LARGE SCALE GENOMIC DNA]</scope>
    <source>
        <strain evidence="1 2">STM7296</strain>
    </source>
</reference>
<dbReference type="EMBL" id="CYGX02000007">
    <property type="protein sequence ID" value="SIT35953.1"/>
    <property type="molecule type" value="Genomic_DNA"/>
</dbReference>
<evidence type="ECO:0000313" key="2">
    <source>
        <dbReference type="Proteomes" id="UP000187012"/>
    </source>
</evidence>
<protein>
    <submittedName>
        <fullName evidence="1">Uncharacterized protein</fullName>
    </submittedName>
</protein>
<gene>
    <name evidence="1" type="ORF">BN2475_70005</name>
</gene>
<accession>A0A1N7RLH2</accession>
<sequence length="155" mass="16346">MACGIARRIRGTRSGCHGPYGRRANDVKGSVQRQLSSQVWLGERSNSTKRGIGAALTIAWGARTTAWPRFAFGSLTRFCIALTVSVADCSTAVRIGAKLGPDLLKPDMSAFCAWGSMAAVTCTAANQLSPYVSMPFASMAGIASDAAPLTSLSWR</sequence>
<proteinExistence type="predicted"/>
<dbReference type="AlphaFoldDB" id="A0A1N7RLH2"/>